<feature type="region of interest" description="Disordered" evidence="5">
    <location>
        <begin position="13"/>
        <end position="41"/>
    </location>
</feature>
<evidence type="ECO:0000256" key="1">
    <source>
        <dbReference type="ARBA" id="ARBA00004123"/>
    </source>
</evidence>
<dbReference type="InterPro" id="IPR027074">
    <property type="entry name" value="Integrator_9su"/>
</dbReference>
<evidence type="ECO:0000256" key="3">
    <source>
        <dbReference type="ARBA" id="ARBA00022490"/>
    </source>
</evidence>
<evidence type="ECO:0000256" key="4">
    <source>
        <dbReference type="ARBA" id="ARBA00023242"/>
    </source>
</evidence>
<evidence type="ECO:0000259" key="6">
    <source>
        <dbReference type="SMART" id="SM01027"/>
    </source>
</evidence>
<dbReference type="Gene3D" id="3.40.50.10890">
    <property type="match status" value="1"/>
</dbReference>
<evidence type="ECO:0000313" key="7">
    <source>
        <dbReference type="EMBL" id="KAG6389781.1"/>
    </source>
</evidence>
<dbReference type="InterPro" id="IPR036866">
    <property type="entry name" value="RibonucZ/Hydroxyglut_hydro"/>
</dbReference>
<dbReference type="GO" id="GO:0005737">
    <property type="term" value="C:cytoplasm"/>
    <property type="evidence" value="ECO:0007669"/>
    <property type="project" value="UniProtKB-SubCell"/>
</dbReference>
<reference evidence="7" key="2">
    <citation type="submission" date="2020-08" db="EMBL/GenBank/DDBJ databases">
        <title>Plant Genome Project.</title>
        <authorList>
            <person name="Zhang R.-G."/>
        </authorList>
    </citation>
    <scope>NUCLEOTIDE SEQUENCE</scope>
    <source>
        <strain evidence="7">Huo1</strain>
        <tissue evidence="7">Leaf</tissue>
    </source>
</reference>
<sequence length="747" mass="84182">MSTDPELRLPMIKTSNSTDEIGGNDEEFCRSEGGEDCQTPRSPRHMIPAVLRCPPAPKKRRSAAACKRKLCELEFFAGEEIESLFRIVETCMSEGRGYYFPPCHILDISGVSVLVDCPMDLSSLTIFSPLPVDSHDINIDNISFSSADSNEENRGNGLVYAEPRYRTVTKLHSWNISFIDVVLITSPIGMLGLPFLTRKKGFTAKVYATKAASRIGQLMMEDLVYMHKEFRQFYGPESDEPIWMKWDRLEMLPLEMKKIVFGADETDFGCWMPLFSAADVKACMLKVESLNYAEEICYNGILIVKPLASGLEIGSCNWRINGPRGSIAYISSSVFRSAIPKNFDYDALQASDVVVYSDFFSLNALEQVGNDEDFSGLANYFSNSSSADVNSEARSALLSTDDYLEEIDKLDFICSCSMDSIKAGGSILIPTGRLGIILQLLERFELHLTSENMKVPIFVISSVAEQLMIFTSIIPEWLGEQCEDRFYSEKPSLFTHTEMLKDGRLHLFPAIHSDELLSRLITDILWDRNIWQEPCIVFCPHWSLRLGPVTHLLRRWLSLCFITVQEGVDANLILLPFKPIAMKVVQCSFLSGMQLQKSLLLLKILQPKHVLFPEIFRRCVDTLAASFSSSFYNENEMLHIPYTEDNSCLHIDMDLARQIKYTKLEEQNVDISRLKGKLMVKHGRYKLFSCVGTAEDGYGSHNAPVIRVSRPSTAVVEITETQTLIRAADEEVASLISQAARSNLHCL</sequence>
<comment type="subcellular location">
    <subcellularLocation>
        <location evidence="2">Cytoplasm</location>
    </subcellularLocation>
    <subcellularLocation>
        <location evidence="1">Nucleus</location>
    </subcellularLocation>
</comment>
<reference evidence="7" key="1">
    <citation type="submission" date="2018-01" db="EMBL/GenBank/DDBJ databases">
        <authorList>
            <person name="Mao J.F."/>
        </authorList>
    </citation>
    <scope>NUCLEOTIDE SEQUENCE</scope>
    <source>
        <strain evidence="7">Huo1</strain>
        <tissue evidence="7">Leaf</tissue>
    </source>
</reference>
<dbReference type="SUPFAM" id="SSF56281">
    <property type="entry name" value="Metallo-hydrolase/oxidoreductase"/>
    <property type="match status" value="1"/>
</dbReference>
<gene>
    <name evidence="7" type="ORF">SASPL_151255</name>
</gene>
<dbReference type="PANTHER" id="PTHR46094:SF1">
    <property type="entry name" value="INTEGRATOR COMPLEX SUBUNIT 9"/>
    <property type="match status" value="1"/>
</dbReference>
<keyword evidence="3" id="KW-0963">Cytoplasm</keyword>
<keyword evidence="4" id="KW-0539">Nucleus</keyword>
<name>A0A8X8W8A3_SALSN</name>
<dbReference type="Proteomes" id="UP000298416">
    <property type="component" value="Unassembled WGS sequence"/>
</dbReference>
<accession>A0A8X8W8A3</accession>
<dbReference type="GO" id="GO:0032039">
    <property type="term" value="C:integrator complex"/>
    <property type="evidence" value="ECO:0007669"/>
    <property type="project" value="InterPro"/>
</dbReference>
<dbReference type="SMART" id="SM01027">
    <property type="entry name" value="Beta-Casp"/>
    <property type="match status" value="1"/>
</dbReference>
<dbReference type="EMBL" id="PNBA02000020">
    <property type="protein sequence ID" value="KAG6389781.1"/>
    <property type="molecule type" value="Genomic_DNA"/>
</dbReference>
<keyword evidence="8" id="KW-1185">Reference proteome</keyword>
<evidence type="ECO:0000313" key="8">
    <source>
        <dbReference type="Proteomes" id="UP000298416"/>
    </source>
</evidence>
<evidence type="ECO:0000256" key="2">
    <source>
        <dbReference type="ARBA" id="ARBA00004496"/>
    </source>
</evidence>
<dbReference type="AlphaFoldDB" id="A0A8X8W8A3"/>
<proteinExistence type="predicted"/>
<dbReference type="InterPro" id="IPR022712">
    <property type="entry name" value="Beta_Casp"/>
</dbReference>
<dbReference type="PANTHER" id="PTHR46094">
    <property type="entry name" value="INTEGRATOR COMPLEX SUBUNIT 9"/>
    <property type="match status" value="1"/>
</dbReference>
<evidence type="ECO:0000256" key="5">
    <source>
        <dbReference type="SAM" id="MobiDB-lite"/>
    </source>
</evidence>
<dbReference type="Gene3D" id="3.60.15.10">
    <property type="entry name" value="Ribonuclease Z/Hydroxyacylglutathione hydrolase-like"/>
    <property type="match status" value="1"/>
</dbReference>
<dbReference type="GO" id="GO:0034472">
    <property type="term" value="P:snRNA 3'-end processing"/>
    <property type="evidence" value="ECO:0007669"/>
    <property type="project" value="TreeGrafter"/>
</dbReference>
<organism evidence="7">
    <name type="scientific">Salvia splendens</name>
    <name type="common">Scarlet sage</name>
    <dbReference type="NCBI Taxonomy" id="180675"/>
    <lineage>
        <taxon>Eukaryota</taxon>
        <taxon>Viridiplantae</taxon>
        <taxon>Streptophyta</taxon>
        <taxon>Embryophyta</taxon>
        <taxon>Tracheophyta</taxon>
        <taxon>Spermatophyta</taxon>
        <taxon>Magnoliopsida</taxon>
        <taxon>eudicotyledons</taxon>
        <taxon>Gunneridae</taxon>
        <taxon>Pentapetalae</taxon>
        <taxon>asterids</taxon>
        <taxon>lamiids</taxon>
        <taxon>Lamiales</taxon>
        <taxon>Lamiaceae</taxon>
        <taxon>Nepetoideae</taxon>
        <taxon>Mentheae</taxon>
        <taxon>Salviinae</taxon>
        <taxon>Salvia</taxon>
        <taxon>Salvia subgen. Calosphace</taxon>
        <taxon>core Calosphace</taxon>
    </lineage>
</organism>
<feature type="domain" description="Beta-Casp" evidence="6">
    <location>
        <begin position="437"/>
        <end position="573"/>
    </location>
</feature>
<protein>
    <recommendedName>
        <fullName evidence="6">Beta-Casp domain-containing protein</fullName>
    </recommendedName>
</protein>
<comment type="caution">
    <text evidence="7">The sequence shown here is derived from an EMBL/GenBank/DDBJ whole genome shotgun (WGS) entry which is preliminary data.</text>
</comment>